<protein>
    <submittedName>
        <fullName evidence="3">Amidohydrolase</fullName>
    </submittedName>
</protein>
<proteinExistence type="predicted"/>
<dbReference type="InterPro" id="IPR032466">
    <property type="entry name" value="Metal_Hydrolase"/>
</dbReference>
<dbReference type="RefSeq" id="WP_126793377.1">
    <property type="nucleotide sequence ID" value="NZ_PIPI01000006.1"/>
</dbReference>
<feature type="signal peptide" evidence="1">
    <location>
        <begin position="1"/>
        <end position="24"/>
    </location>
</feature>
<keyword evidence="1" id="KW-0732">Signal</keyword>
<evidence type="ECO:0000313" key="3">
    <source>
        <dbReference type="EMBL" id="RUO19202.1"/>
    </source>
</evidence>
<gene>
    <name evidence="3" type="ORF">CWE06_09210</name>
</gene>
<feature type="domain" description="Amidohydrolase-related" evidence="2">
    <location>
        <begin position="77"/>
        <end position="426"/>
    </location>
</feature>
<dbReference type="InterPro" id="IPR057744">
    <property type="entry name" value="OTAase-like"/>
</dbReference>
<dbReference type="OrthoDB" id="9782972at2"/>
<dbReference type="GO" id="GO:0016810">
    <property type="term" value="F:hydrolase activity, acting on carbon-nitrogen (but not peptide) bonds"/>
    <property type="evidence" value="ECO:0007669"/>
    <property type="project" value="InterPro"/>
</dbReference>
<dbReference type="PANTHER" id="PTHR43135">
    <property type="entry name" value="ALPHA-D-RIBOSE 1-METHYLPHOSPHONATE 5-TRIPHOSPHATE DIPHOSPHATASE"/>
    <property type="match status" value="1"/>
</dbReference>
<keyword evidence="3" id="KW-0378">Hydrolase</keyword>
<dbReference type="InterPro" id="IPR051781">
    <property type="entry name" value="Metallo-dep_Hydrolase"/>
</dbReference>
<evidence type="ECO:0000259" key="2">
    <source>
        <dbReference type="Pfam" id="PF01979"/>
    </source>
</evidence>
<reference evidence="3 4" key="1">
    <citation type="journal article" date="2011" name="Front. Microbiol.">
        <title>Genomic signatures of strain selection and enhancement in Bacillus atrophaeus var. globigii, a historical biowarfare simulant.</title>
        <authorList>
            <person name="Gibbons H.S."/>
            <person name="Broomall S.M."/>
            <person name="McNew L.A."/>
            <person name="Daligault H."/>
            <person name="Chapman C."/>
            <person name="Bruce D."/>
            <person name="Karavis M."/>
            <person name="Krepps M."/>
            <person name="McGregor P.A."/>
            <person name="Hong C."/>
            <person name="Park K.H."/>
            <person name="Akmal A."/>
            <person name="Feldman A."/>
            <person name="Lin J.S."/>
            <person name="Chang W.E."/>
            <person name="Higgs B.W."/>
            <person name="Demirev P."/>
            <person name="Lindquist J."/>
            <person name="Liem A."/>
            <person name="Fochler E."/>
            <person name="Read T.D."/>
            <person name="Tapia R."/>
            <person name="Johnson S."/>
            <person name="Bishop-Lilly K.A."/>
            <person name="Detter C."/>
            <person name="Han C."/>
            <person name="Sozhamannan S."/>
            <person name="Rosenzweig C.N."/>
            <person name="Skowronski E.W."/>
        </authorList>
    </citation>
    <scope>NUCLEOTIDE SEQUENCE [LARGE SCALE GENOMIC DNA]</scope>
    <source>
        <strain evidence="3 4">AK5</strain>
    </source>
</reference>
<dbReference type="Gene3D" id="3.20.20.140">
    <property type="entry name" value="Metal-dependent hydrolases"/>
    <property type="match status" value="1"/>
</dbReference>
<dbReference type="EMBL" id="PIPI01000006">
    <property type="protein sequence ID" value="RUO19202.1"/>
    <property type="molecule type" value="Genomic_DNA"/>
</dbReference>
<dbReference type="Proteomes" id="UP000288212">
    <property type="component" value="Unassembled WGS sequence"/>
</dbReference>
<comment type="caution">
    <text evidence="3">The sequence shown here is derived from an EMBL/GenBank/DDBJ whole genome shotgun (WGS) entry which is preliminary data.</text>
</comment>
<dbReference type="InterPro" id="IPR006680">
    <property type="entry name" value="Amidohydro-rel"/>
</dbReference>
<accession>A0A432VSI7</accession>
<dbReference type="InterPro" id="IPR011059">
    <property type="entry name" value="Metal-dep_hydrolase_composite"/>
</dbReference>
<dbReference type="Pfam" id="PF01979">
    <property type="entry name" value="Amidohydro_1"/>
    <property type="match status" value="1"/>
</dbReference>
<sequence>MKITLKRTLLSACCFAAMSLPAAADTLIHAGKLIDGTGANPLTNLTIRIVDDRIVAVERGFTEPTSNDTVIDLSDKTVLPGFIDMHTHITSQSEPGSYLHRFTHNPADTAFRAAYFANITLNAGFTTVRDLGDSFATSVSLRNAINSGYVPGPRIYTAAKSLATTGGHADPSNGYRQGLVPTPGPMEGVLNGTDQARQAVRARYQEGANLIKLTATGGVLSLAASGDNPQFMDDELAAIVATARDYDMKVAVHAHGKDGMVRAIKAGVDSIEHGTYMDESVFALMKEHGTYYVPTITAGKSVAERAEIPGYFPPQVAAKARTIGPLIQDTFSRAYQAGVKIAFGTDAGVFDHGENAREFVYMVEAGMPPLEAITTATKHAAELLGEWDNLGSITAGKYADIIAVDGDPLEDIRVLGHVRFVMKGGVVYRHD</sequence>
<dbReference type="CDD" id="cd01299">
    <property type="entry name" value="Met_dep_hydrolase_A"/>
    <property type="match status" value="1"/>
</dbReference>
<dbReference type="SUPFAM" id="SSF51338">
    <property type="entry name" value="Composite domain of metallo-dependent hydrolases"/>
    <property type="match status" value="1"/>
</dbReference>
<feature type="chain" id="PRO_5019342395" evidence="1">
    <location>
        <begin position="25"/>
        <end position="431"/>
    </location>
</feature>
<evidence type="ECO:0000256" key="1">
    <source>
        <dbReference type="SAM" id="SignalP"/>
    </source>
</evidence>
<keyword evidence="4" id="KW-1185">Reference proteome</keyword>
<dbReference type="SUPFAM" id="SSF51556">
    <property type="entry name" value="Metallo-dependent hydrolases"/>
    <property type="match status" value="1"/>
</dbReference>
<dbReference type="AlphaFoldDB" id="A0A432VSI7"/>
<dbReference type="PANTHER" id="PTHR43135:SF3">
    <property type="entry name" value="ALPHA-D-RIBOSE 1-METHYLPHOSPHONATE 5-TRIPHOSPHATE DIPHOSPHATASE"/>
    <property type="match status" value="1"/>
</dbReference>
<dbReference type="Gene3D" id="2.30.40.10">
    <property type="entry name" value="Urease, subunit C, domain 1"/>
    <property type="match status" value="1"/>
</dbReference>
<organism evidence="3 4">
    <name type="scientific">Aliidiomarina haloalkalitolerans</name>
    <dbReference type="NCBI Taxonomy" id="859059"/>
    <lineage>
        <taxon>Bacteria</taxon>
        <taxon>Pseudomonadati</taxon>
        <taxon>Pseudomonadota</taxon>
        <taxon>Gammaproteobacteria</taxon>
        <taxon>Alteromonadales</taxon>
        <taxon>Idiomarinaceae</taxon>
        <taxon>Aliidiomarina</taxon>
    </lineage>
</organism>
<name>A0A432VSI7_9GAMM</name>
<evidence type="ECO:0000313" key="4">
    <source>
        <dbReference type="Proteomes" id="UP000288212"/>
    </source>
</evidence>